<keyword evidence="3" id="KW-1185">Reference proteome</keyword>
<dbReference type="InterPro" id="IPR025291">
    <property type="entry name" value="DUF4153"/>
</dbReference>
<organism evidence="2 3">
    <name type="scientific">Aminipila luticellarii</name>
    <dbReference type="NCBI Taxonomy" id="2507160"/>
    <lineage>
        <taxon>Bacteria</taxon>
        <taxon>Bacillati</taxon>
        <taxon>Bacillota</taxon>
        <taxon>Clostridia</taxon>
        <taxon>Peptostreptococcales</taxon>
        <taxon>Anaerovoracaceae</taxon>
        <taxon>Aminipila</taxon>
    </lineage>
</organism>
<keyword evidence="1" id="KW-0472">Membrane</keyword>
<gene>
    <name evidence="2" type="ORF">EQM06_02550</name>
</gene>
<feature type="transmembrane region" description="Helical" evidence="1">
    <location>
        <begin position="116"/>
        <end position="135"/>
    </location>
</feature>
<feature type="transmembrane region" description="Helical" evidence="1">
    <location>
        <begin position="394"/>
        <end position="411"/>
    </location>
</feature>
<feature type="transmembrane region" description="Helical" evidence="1">
    <location>
        <begin position="223"/>
        <end position="246"/>
    </location>
</feature>
<protein>
    <submittedName>
        <fullName evidence="2">DUF4173 domain-containing protein</fullName>
    </submittedName>
</protein>
<reference evidence="2 3" key="1">
    <citation type="submission" date="2019-01" db="EMBL/GenBank/DDBJ databases">
        <title>Draft genomes of a novel of Aminipila strains.</title>
        <authorList>
            <person name="Ma S."/>
        </authorList>
    </citation>
    <scope>NUCLEOTIDE SEQUENCE [LARGE SCALE GENOMIC DNA]</scope>
    <source>
        <strain evidence="3">JN-39</strain>
    </source>
</reference>
<dbReference type="OrthoDB" id="9767931at2"/>
<feature type="transmembrane region" description="Helical" evidence="1">
    <location>
        <begin position="274"/>
        <end position="299"/>
    </location>
</feature>
<dbReference type="RefSeq" id="WP_128744853.1">
    <property type="nucleotide sequence ID" value="NZ_CP035281.1"/>
</dbReference>
<evidence type="ECO:0000256" key="1">
    <source>
        <dbReference type="SAM" id="Phobius"/>
    </source>
</evidence>
<evidence type="ECO:0000313" key="2">
    <source>
        <dbReference type="EMBL" id="QAT42199.1"/>
    </source>
</evidence>
<name>A0A410PTG2_9FIRM</name>
<evidence type="ECO:0000313" key="3">
    <source>
        <dbReference type="Proteomes" id="UP000287601"/>
    </source>
</evidence>
<dbReference type="Pfam" id="PF13687">
    <property type="entry name" value="DUF4153"/>
    <property type="match status" value="1"/>
</dbReference>
<accession>A0A410PTG2</accession>
<feature type="transmembrane region" description="Helical" evidence="1">
    <location>
        <begin position="362"/>
        <end position="382"/>
    </location>
</feature>
<feature type="transmembrane region" description="Helical" evidence="1">
    <location>
        <begin position="179"/>
        <end position="203"/>
    </location>
</feature>
<proteinExistence type="predicted"/>
<feature type="transmembrane region" description="Helical" evidence="1">
    <location>
        <begin position="319"/>
        <end position="341"/>
    </location>
</feature>
<keyword evidence="1" id="KW-0812">Transmembrane</keyword>
<sequence length="517" mass="59114">MKYYFTKSGEVNPNGHEKSYDIKGIGMKPMKFELADFWFAAALLFCGFLYWNFIWTTDMGAGVTAFSFILCGAVYLYFKAKGVTQSRKSMVWLALTAVSSVQFLLFDGYTVKCLNLLFTSACFIYWIAVSTGRCLDIKLSGYTLWDLLNQTFIVPFSNIACEFFGLKQGLSKSRYGRNVVYIAAGAIVFLPLMVFVTEQLSLADAAFEGVLDKILQSISLNSVLTYTFQFIMGIPVACYLFGLIYGNTAGRNTDSMSREEIRRISDTVSFAPKLTVYTVMIVFNLIYLLFFVSQTAYFLSAFQNILPDTFTYAEYARRGFFELCKVSGVNAFLIFLAHAFVTKKEKSEEVYKSPKMLRFQTAFMSVMTISLIITALRKMYMYIQFYGLTQLRVYTSWFMVMLLLAFIILFIRQIKVFNAARIMIIGGILGFMVLSYGNADGNIAKYNIENYENGRLEEMDYNALFTLSDGAVPYAYDLYKKTEDAEKKQILYNYIVYGNQEGQNITHEKSFRDFNIQ</sequence>
<feature type="transmembrane region" description="Helical" evidence="1">
    <location>
        <begin position="34"/>
        <end position="53"/>
    </location>
</feature>
<feature type="transmembrane region" description="Helical" evidence="1">
    <location>
        <begin position="418"/>
        <end position="437"/>
    </location>
</feature>
<dbReference type="KEGG" id="amij:EQM06_02550"/>
<dbReference type="AlphaFoldDB" id="A0A410PTG2"/>
<feature type="transmembrane region" description="Helical" evidence="1">
    <location>
        <begin position="59"/>
        <end position="78"/>
    </location>
</feature>
<dbReference type="EMBL" id="CP035281">
    <property type="protein sequence ID" value="QAT42199.1"/>
    <property type="molecule type" value="Genomic_DNA"/>
</dbReference>
<dbReference type="Proteomes" id="UP000287601">
    <property type="component" value="Chromosome"/>
</dbReference>
<keyword evidence="1" id="KW-1133">Transmembrane helix</keyword>